<accession>A0AAD4CLN1</accession>
<proteinExistence type="inferred from homology"/>
<dbReference type="SUPFAM" id="SSF51735">
    <property type="entry name" value="NAD(P)-binding Rossmann-fold domains"/>
    <property type="match status" value="1"/>
</dbReference>
<dbReference type="InterPro" id="IPR051606">
    <property type="entry name" value="Polyketide_Oxido-like"/>
</dbReference>
<comment type="caution">
    <text evidence="4">The sequence shown here is derived from an EMBL/GenBank/DDBJ whole genome shotgun (WGS) entry which is preliminary data.</text>
</comment>
<sequence length="273" mass="28900">MKIVFFGATGGCTLACLVRSLQDGYMCIALARTPSKLRTLLKQNGIPSSIQDSLLTIIQGDVTDLSAVQQTLTTTTATTPDTTPLSPSTNPDEDPILPDLIISGLGGTPSITLSGAVLDNPSICTDGVSTILSALRHIHTQSPAARKPYLAVISTTGLDHAKRDIPLAMIPLYRWLLAAPHVDKRNMEGVVKAEMAVENEAQRVIKGAVVVRPSLLTDGKVLGVESVRAGSEDVPAVGYTISRGDVGGWVFEEVVGRYPEGLVEGVRVVSLTY</sequence>
<evidence type="ECO:0000256" key="3">
    <source>
        <dbReference type="SAM" id="SignalP"/>
    </source>
</evidence>
<dbReference type="EMBL" id="VCAU01000042">
    <property type="protein sequence ID" value="KAF9888810.1"/>
    <property type="molecule type" value="Genomic_DNA"/>
</dbReference>
<keyword evidence="3" id="KW-0732">Signal</keyword>
<feature type="chain" id="PRO_5042128852" description="NAD(P)-binding domain-containing protein" evidence="3">
    <location>
        <begin position="16"/>
        <end position="273"/>
    </location>
</feature>
<dbReference type="PANTHER" id="PTHR43355:SF2">
    <property type="entry name" value="FLAVIN REDUCTASE (NADPH)"/>
    <property type="match status" value="1"/>
</dbReference>
<keyword evidence="5" id="KW-1185">Reference proteome</keyword>
<dbReference type="PANTHER" id="PTHR43355">
    <property type="entry name" value="FLAVIN REDUCTASE (NADPH)"/>
    <property type="match status" value="1"/>
</dbReference>
<gene>
    <name evidence="4" type="ORF">FE257_008178</name>
</gene>
<dbReference type="GO" id="GO:0042602">
    <property type="term" value="F:riboflavin reductase (NADPH) activity"/>
    <property type="evidence" value="ECO:0007669"/>
    <property type="project" value="TreeGrafter"/>
</dbReference>
<feature type="signal peptide" evidence="3">
    <location>
        <begin position="1"/>
        <end position="15"/>
    </location>
</feature>
<reference evidence="4" key="2">
    <citation type="submission" date="2020-02" db="EMBL/GenBank/DDBJ databases">
        <authorList>
            <person name="Gilchrist C.L.M."/>
            <person name="Chooi Y.-H."/>
        </authorList>
    </citation>
    <scope>NUCLEOTIDE SEQUENCE</scope>
    <source>
        <strain evidence="4">MST-FP2251</strain>
    </source>
</reference>
<organism evidence="4 5">
    <name type="scientific">Aspergillus nanangensis</name>
    <dbReference type="NCBI Taxonomy" id="2582783"/>
    <lineage>
        <taxon>Eukaryota</taxon>
        <taxon>Fungi</taxon>
        <taxon>Dikarya</taxon>
        <taxon>Ascomycota</taxon>
        <taxon>Pezizomycotina</taxon>
        <taxon>Eurotiomycetes</taxon>
        <taxon>Eurotiomycetidae</taxon>
        <taxon>Eurotiales</taxon>
        <taxon>Aspergillaceae</taxon>
        <taxon>Aspergillus</taxon>
        <taxon>Aspergillus subgen. Circumdati</taxon>
    </lineage>
</organism>
<evidence type="ECO:0008006" key="6">
    <source>
        <dbReference type="Google" id="ProtNLM"/>
    </source>
</evidence>
<evidence type="ECO:0000256" key="2">
    <source>
        <dbReference type="SAM" id="MobiDB-lite"/>
    </source>
</evidence>
<dbReference type="GO" id="GO:0004074">
    <property type="term" value="F:biliverdin reductase [NAD(P)H] activity"/>
    <property type="evidence" value="ECO:0007669"/>
    <property type="project" value="TreeGrafter"/>
</dbReference>
<evidence type="ECO:0000256" key="1">
    <source>
        <dbReference type="ARBA" id="ARBA00038376"/>
    </source>
</evidence>
<comment type="similarity">
    <text evidence="1">Belongs to the avfA family.</text>
</comment>
<dbReference type="Gene3D" id="3.40.50.720">
    <property type="entry name" value="NAD(P)-binding Rossmann-like Domain"/>
    <property type="match status" value="1"/>
</dbReference>
<feature type="compositionally biased region" description="Low complexity" evidence="2">
    <location>
        <begin position="73"/>
        <end position="90"/>
    </location>
</feature>
<reference evidence="4" key="1">
    <citation type="journal article" date="2019" name="Beilstein J. Org. Chem.">
        <title>Nanangenines: drimane sesquiterpenoids as the dominant metabolite cohort of a novel Australian fungus, Aspergillus nanangensis.</title>
        <authorList>
            <person name="Lacey H.J."/>
            <person name="Gilchrist C.L.M."/>
            <person name="Crombie A."/>
            <person name="Kalaitzis J.A."/>
            <person name="Vuong D."/>
            <person name="Rutledge P.J."/>
            <person name="Turner P."/>
            <person name="Pitt J.I."/>
            <person name="Lacey E."/>
            <person name="Chooi Y.H."/>
            <person name="Piggott A.M."/>
        </authorList>
    </citation>
    <scope>NUCLEOTIDE SEQUENCE</scope>
    <source>
        <strain evidence="4">MST-FP2251</strain>
    </source>
</reference>
<feature type="region of interest" description="Disordered" evidence="2">
    <location>
        <begin position="73"/>
        <end position="93"/>
    </location>
</feature>
<dbReference type="Proteomes" id="UP001194746">
    <property type="component" value="Unassembled WGS sequence"/>
</dbReference>
<dbReference type="AlphaFoldDB" id="A0AAD4CLN1"/>
<dbReference type="InterPro" id="IPR036291">
    <property type="entry name" value="NAD(P)-bd_dom_sf"/>
</dbReference>
<evidence type="ECO:0000313" key="5">
    <source>
        <dbReference type="Proteomes" id="UP001194746"/>
    </source>
</evidence>
<protein>
    <recommendedName>
        <fullName evidence="6">NAD(P)-binding domain-containing protein</fullName>
    </recommendedName>
</protein>
<name>A0AAD4CLN1_ASPNN</name>
<evidence type="ECO:0000313" key="4">
    <source>
        <dbReference type="EMBL" id="KAF9888810.1"/>
    </source>
</evidence>